<feature type="compositionally biased region" description="Low complexity" evidence="1">
    <location>
        <begin position="83"/>
        <end position="97"/>
    </location>
</feature>
<evidence type="ECO:0000313" key="3">
    <source>
        <dbReference type="Proteomes" id="UP000031675"/>
    </source>
</evidence>
<keyword evidence="3" id="KW-1185">Reference proteome</keyword>
<dbReference type="Proteomes" id="UP000031675">
    <property type="component" value="Unassembled WGS sequence"/>
</dbReference>
<dbReference type="AlphaFoldDB" id="A0A0C2JUJ7"/>
<proteinExistence type="predicted"/>
<comment type="caution">
    <text evidence="2">The sequence shown here is derived from an EMBL/GenBank/DDBJ whole genome shotgun (WGS) entry which is preliminary data.</text>
</comment>
<feature type="region of interest" description="Disordered" evidence="1">
    <location>
        <begin position="31"/>
        <end position="106"/>
    </location>
</feature>
<reference evidence="3" key="1">
    <citation type="journal article" date="2015" name="Chem. Biol.">
        <title>Structure, bioactivity, and resistance mechanism of streptomonomicin, an unusual lasso Peptide from an understudied halophilic actinomycete.</title>
        <authorList>
            <person name="Metelev M."/>
            <person name="Tietz J.I."/>
            <person name="Melby J.O."/>
            <person name="Blair P.M."/>
            <person name="Zhu L."/>
            <person name="Livnat I."/>
            <person name="Severinov K."/>
            <person name="Mitchell D.A."/>
        </authorList>
    </citation>
    <scope>NUCLEOTIDE SEQUENCE [LARGE SCALE GENOMIC DNA]</scope>
    <source>
        <strain evidence="3">YIM 90003</strain>
    </source>
</reference>
<accession>A0A0C2JUJ7</accession>
<dbReference type="EMBL" id="JROO01000001">
    <property type="protein sequence ID" value="KII00623.1"/>
    <property type="molecule type" value="Genomic_DNA"/>
</dbReference>
<feature type="compositionally biased region" description="Polar residues" evidence="1">
    <location>
        <begin position="58"/>
        <end position="72"/>
    </location>
</feature>
<feature type="compositionally biased region" description="Basic and acidic residues" evidence="1">
    <location>
        <begin position="34"/>
        <end position="53"/>
    </location>
</feature>
<gene>
    <name evidence="2" type="ORF">LP52_00505</name>
</gene>
<evidence type="ECO:0000256" key="1">
    <source>
        <dbReference type="SAM" id="MobiDB-lite"/>
    </source>
</evidence>
<sequence>MRVRLPLHAAMSCSVRPTTVRRIGARVAISPSETRSEWIRTAEDTARDREDRGRHRSAMSTVRPSQGESPSSRHSRAAVSRQANAPGASANCAATTARFSGEASAP</sequence>
<protein>
    <submittedName>
        <fullName evidence="2">Uncharacterized protein</fullName>
    </submittedName>
</protein>
<evidence type="ECO:0000313" key="2">
    <source>
        <dbReference type="EMBL" id="KII00623.1"/>
    </source>
</evidence>
<name>A0A0C2JUJ7_9ACTN</name>
<organism evidence="2 3">
    <name type="scientific">Streptomonospora alba</name>
    <dbReference type="NCBI Taxonomy" id="183763"/>
    <lineage>
        <taxon>Bacteria</taxon>
        <taxon>Bacillati</taxon>
        <taxon>Actinomycetota</taxon>
        <taxon>Actinomycetes</taxon>
        <taxon>Streptosporangiales</taxon>
        <taxon>Nocardiopsidaceae</taxon>
        <taxon>Streptomonospora</taxon>
    </lineage>
</organism>